<evidence type="ECO:0000256" key="6">
    <source>
        <dbReference type="ARBA" id="ARBA00023054"/>
    </source>
</evidence>
<dbReference type="EMBL" id="CABIJS010000222">
    <property type="protein sequence ID" value="VUZ47218.1"/>
    <property type="molecule type" value="Genomic_DNA"/>
</dbReference>
<keyword evidence="12" id="KW-1185">Reference proteome</keyword>
<keyword evidence="3" id="KW-0963">Cytoplasm</keyword>
<dbReference type="PANTHER" id="PTHR14885:SF3">
    <property type="entry name" value="CILIA- AND FLAGELLA-ASSOCIATED PROTEIN 44"/>
    <property type="match status" value="1"/>
</dbReference>
<evidence type="ECO:0000256" key="8">
    <source>
        <dbReference type="ARBA" id="ARBA00023273"/>
    </source>
</evidence>
<evidence type="ECO:0000256" key="9">
    <source>
        <dbReference type="SAM" id="Coils"/>
    </source>
</evidence>
<evidence type="ECO:0000256" key="4">
    <source>
        <dbReference type="ARBA" id="ARBA00022574"/>
    </source>
</evidence>
<comment type="subcellular location">
    <subcellularLocation>
        <location evidence="1">Cell projection</location>
        <location evidence="1">Cilium</location>
    </subcellularLocation>
    <subcellularLocation>
        <location evidence="2">Cytoplasm</location>
        <location evidence="2">Cytoskeleton</location>
    </subcellularLocation>
</comment>
<evidence type="ECO:0000256" key="3">
    <source>
        <dbReference type="ARBA" id="ARBA00022490"/>
    </source>
</evidence>
<dbReference type="PANTHER" id="PTHR14885">
    <property type="entry name" value="CILIA- AND FLAGELLA-ASSOCIATED PROTEIN 43-RELATED"/>
    <property type="match status" value="1"/>
</dbReference>
<proteinExistence type="predicted"/>
<name>A0A564YKG8_HYMDI</name>
<gene>
    <name evidence="11" type="ORF">WMSIL1_LOCUS6485</name>
</gene>
<feature type="compositionally biased region" description="Polar residues" evidence="10">
    <location>
        <begin position="1"/>
        <end position="10"/>
    </location>
</feature>
<keyword evidence="5" id="KW-0677">Repeat</keyword>
<keyword evidence="6 9" id="KW-0175">Coiled coil</keyword>
<keyword evidence="8" id="KW-0966">Cell projection</keyword>
<dbReference type="AlphaFoldDB" id="A0A564YKG8"/>
<evidence type="ECO:0000256" key="5">
    <source>
        <dbReference type="ARBA" id="ARBA00022737"/>
    </source>
</evidence>
<evidence type="ECO:0000256" key="1">
    <source>
        <dbReference type="ARBA" id="ARBA00004138"/>
    </source>
</evidence>
<feature type="region of interest" description="Disordered" evidence="10">
    <location>
        <begin position="1"/>
        <end position="41"/>
    </location>
</feature>
<evidence type="ECO:0000256" key="7">
    <source>
        <dbReference type="ARBA" id="ARBA00023212"/>
    </source>
</evidence>
<dbReference type="Proteomes" id="UP000321570">
    <property type="component" value="Unassembled WGS sequence"/>
</dbReference>
<evidence type="ECO:0000256" key="2">
    <source>
        <dbReference type="ARBA" id="ARBA00004245"/>
    </source>
</evidence>
<keyword evidence="7" id="KW-0206">Cytoskeleton</keyword>
<reference evidence="11 12" key="1">
    <citation type="submission" date="2019-07" db="EMBL/GenBank/DDBJ databases">
        <authorList>
            <person name="Jastrzebski P J."/>
            <person name="Paukszto L."/>
            <person name="Jastrzebski P J."/>
        </authorList>
    </citation>
    <scope>NUCLEOTIDE SEQUENCE [LARGE SCALE GENOMIC DNA]</scope>
    <source>
        <strain evidence="11 12">WMS-il1</strain>
    </source>
</reference>
<evidence type="ECO:0000256" key="10">
    <source>
        <dbReference type="SAM" id="MobiDB-lite"/>
    </source>
</evidence>
<accession>A0A564YKG8</accession>
<feature type="non-terminal residue" evidence="11">
    <location>
        <position position="169"/>
    </location>
</feature>
<dbReference type="GO" id="GO:0005856">
    <property type="term" value="C:cytoskeleton"/>
    <property type="evidence" value="ECO:0007669"/>
    <property type="project" value="UniProtKB-SubCell"/>
</dbReference>
<evidence type="ECO:0000313" key="11">
    <source>
        <dbReference type="EMBL" id="VUZ47218.1"/>
    </source>
</evidence>
<feature type="coiled-coil region" evidence="9">
    <location>
        <begin position="62"/>
        <end position="117"/>
    </location>
</feature>
<feature type="non-terminal residue" evidence="11">
    <location>
        <position position="1"/>
    </location>
</feature>
<feature type="compositionally biased region" description="Acidic residues" evidence="10">
    <location>
        <begin position="12"/>
        <end position="30"/>
    </location>
</feature>
<evidence type="ECO:0000313" key="12">
    <source>
        <dbReference type="Proteomes" id="UP000321570"/>
    </source>
</evidence>
<keyword evidence="4" id="KW-0853">WD repeat</keyword>
<dbReference type="GO" id="GO:0005929">
    <property type="term" value="C:cilium"/>
    <property type="evidence" value="ECO:0007669"/>
    <property type="project" value="UniProtKB-SubCell"/>
</dbReference>
<protein>
    <submittedName>
        <fullName evidence="11">Uncharacterized protein</fullName>
    </submittedName>
</protein>
<sequence length="169" mass="19606">SVSVSLTSDISEWNESDEDKDSEDDYDIGEGEGGAGIYDLDTCPPGCPQADYDQTVAFREMRLDVEEEIVEQKHLLESVRRETEVLGKKAKMARQNLQQATTELQEFQLEKQRKLNLIERMVNIRLDQINYFWNCSLPSDFDQVLIFRSDNVEQLQNRIQSLEDEKPLQ</sequence>
<organism evidence="11 12">
    <name type="scientific">Hymenolepis diminuta</name>
    <name type="common">Rat tapeworm</name>
    <dbReference type="NCBI Taxonomy" id="6216"/>
    <lineage>
        <taxon>Eukaryota</taxon>
        <taxon>Metazoa</taxon>
        <taxon>Spiralia</taxon>
        <taxon>Lophotrochozoa</taxon>
        <taxon>Platyhelminthes</taxon>
        <taxon>Cestoda</taxon>
        <taxon>Eucestoda</taxon>
        <taxon>Cyclophyllidea</taxon>
        <taxon>Hymenolepididae</taxon>
        <taxon>Hymenolepis</taxon>
    </lineage>
</organism>